<evidence type="ECO:0000313" key="2">
    <source>
        <dbReference type="EMBL" id="QXT24222.1"/>
    </source>
</evidence>
<dbReference type="EMBL" id="MW251822">
    <property type="protein sequence ID" value="QXT24222.1"/>
    <property type="molecule type" value="mRNA"/>
</dbReference>
<accession>A0A8F6T5K4</accession>
<dbReference type="Gene3D" id="1.10.600.10">
    <property type="entry name" value="Farnesyl Diphosphate Synthase"/>
    <property type="match status" value="1"/>
</dbReference>
<feature type="domain" description="Terpene synthase N-terminal" evidence="1">
    <location>
        <begin position="267"/>
        <end position="453"/>
    </location>
</feature>
<dbReference type="PANTHER" id="PTHR31739">
    <property type="entry name" value="ENT-COPALYL DIPHOSPHATE SYNTHASE, CHLOROPLASTIC"/>
    <property type="match status" value="1"/>
</dbReference>
<sequence>MASSIFTPNMNCTQPAKRNLQISAKIQLPQRFNGTWLNSRKRICMEQQYFHGKQIHKVIQSRAAKPDVSSTMDVEVMDTKLVKKAEDLISCIKTLLNTIGDGRISVSPYSTSWIALIKNIDGRDIPQFPSSLDWIVQHQLPDGSWGDAHFFCVYDRLVNTLACVIALHTWNVHADKIKKGVSYLKENIWKLENASDVHMTSGFEVIFPTLLGKARKLGIDDLPCDDIPVLAKIYAARDHKMKKIPREVMHEVMTTLLYSLEGFEDLDWARLLKLQSPNGSFLTSPSSTAYAFMQTNDHNCLKFITFVVQRFNGGAPDNYPIDNFARLWAVDRLQRLGISRFFESEIKDFLTYVYRDWNANGIYSAQDINFSDLDDTSMAFRLLRLHGYDVDPNVLRIFKEGDIFCCHSGEVTRSTSPTYALYRASQVRFPGEEILEEAYNFSRNFLQDWLASDRLLDKWIVSKDFPNEIKVGLEVPWYATLPRVEAAYYLQQHYGGSSDAWIAKTVYRMPDVTNDEYLELARLDFKKCQAQHQIELSYMQGWYENSNIEEVGISRKELVVAYFLAAATIFEPERAKERIVWVKTELISRLIEESMCSLDQKTVLLKEFSSSINGSHKFMMKKSEHRGVNIILEAIHELLEGFDECTSRQLKNVWYMWLVKFERGDEARLEKGELLVTTLNICAAQFSQHDDILLNHDYITLCKLINKICHHLSQIPNKKVEEMKMYGRILVKDSINEIRADMQALTKLVLEESCIHKNIKQTFLAVAKTFYYRAYFDADTIDLHIFKVLFEPVV</sequence>
<protein>
    <submittedName>
        <fullName evidence="2">Ladba-7,13E-dienyl diphosphate synthase</fullName>
        <ecNumber evidence="2">3.1.7.10</ecNumber>
    </submittedName>
</protein>
<dbReference type="SUPFAM" id="SSF48576">
    <property type="entry name" value="Terpenoid synthases"/>
    <property type="match status" value="1"/>
</dbReference>
<dbReference type="InterPro" id="IPR036965">
    <property type="entry name" value="Terpene_synth_N_sf"/>
</dbReference>
<dbReference type="FunFam" id="1.50.10.130:FF:000002">
    <property type="entry name" value="Ent-copalyl diphosphate synthase, chloroplastic"/>
    <property type="match status" value="1"/>
</dbReference>
<dbReference type="InterPro" id="IPR008930">
    <property type="entry name" value="Terpenoid_cyclase/PrenylTrfase"/>
</dbReference>
<dbReference type="InterPro" id="IPR001906">
    <property type="entry name" value="Terpene_synth_N"/>
</dbReference>
<dbReference type="InterPro" id="IPR008949">
    <property type="entry name" value="Isoprenoid_synthase_dom_sf"/>
</dbReference>
<dbReference type="GO" id="GO:0009686">
    <property type="term" value="P:gibberellin biosynthetic process"/>
    <property type="evidence" value="ECO:0007669"/>
    <property type="project" value="TreeGrafter"/>
</dbReference>
<dbReference type="GO" id="GO:0000287">
    <property type="term" value="F:magnesium ion binding"/>
    <property type="evidence" value="ECO:0007669"/>
    <property type="project" value="TreeGrafter"/>
</dbReference>
<dbReference type="Gene3D" id="1.50.10.160">
    <property type="match status" value="1"/>
</dbReference>
<reference evidence="2" key="1">
    <citation type="journal article" date="2021" name="Plant Cell Physiol.">
        <title>Discovery and Functional Characterization of a Diverse Diterpene Synthase Family in the Medicinal Herb Isodon lophanthoides var. Gerardiana.</title>
        <authorList>
            <person name="Yang R."/>
            <person name="Du Z."/>
            <person name="Qiu T."/>
            <person name="Sun J."/>
            <person name="Shen Y."/>
            <person name="Huang L."/>
        </authorList>
    </citation>
    <scope>NUCLEOTIDE SEQUENCE</scope>
</reference>
<dbReference type="SFLD" id="SFLDG01014">
    <property type="entry name" value="Terpene_Cyclase_Like_1_N-term"/>
    <property type="match status" value="1"/>
</dbReference>
<dbReference type="Gene3D" id="1.50.10.130">
    <property type="entry name" value="Terpene synthase, N-terminal domain"/>
    <property type="match status" value="1"/>
</dbReference>
<keyword evidence="2" id="KW-0378">Hydrolase</keyword>
<dbReference type="GO" id="GO:0010333">
    <property type="term" value="F:terpene synthase activity"/>
    <property type="evidence" value="ECO:0007669"/>
    <property type="project" value="InterPro"/>
</dbReference>
<dbReference type="GO" id="GO:0102305">
    <property type="term" value="F:(13E)-labda-7,13-dien-15-ol synthase activity"/>
    <property type="evidence" value="ECO:0007669"/>
    <property type="project" value="UniProtKB-EC"/>
</dbReference>
<dbReference type="GO" id="GO:0042214">
    <property type="term" value="P:terpene metabolic process"/>
    <property type="evidence" value="ECO:0007669"/>
    <property type="project" value="UniProtKB-ARBA"/>
</dbReference>
<dbReference type="PANTHER" id="PTHR31739:SF30">
    <property type="entry name" value="COPAL-8-OL DIPHOSPHATE HYDRATASE, CHLOROPLASTIC"/>
    <property type="match status" value="1"/>
</dbReference>
<proteinExistence type="evidence at transcript level"/>
<organism evidence="2">
    <name type="scientific">Isodon lophanthoides var. gerardianus</name>
    <dbReference type="NCBI Taxonomy" id="669302"/>
    <lineage>
        <taxon>Eukaryota</taxon>
        <taxon>Viridiplantae</taxon>
        <taxon>Streptophyta</taxon>
        <taxon>Embryophyta</taxon>
        <taxon>Tracheophyta</taxon>
        <taxon>Spermatophyta</taxon>
        <taxon>Magnoliopsida</taxon>
        <taxon>eudicotyledons</taxon>
        <taxon>Gunneridae</taxon>
        <taxon>Pentapetalae</taxon>
        <taxon>asterids</taxon>
        <taxon>lamiids</taxon>
        <taxon>Lamiales</taxon>
        <taxon>Lamiaceae</taxon>
        <taxon>Nepetoideae</taxon>
        <taxon>Ocimeae</taxon>
        <taxon>Isodoninae</taxon>
        <taxon>Isodon</taxon>
    </lineage>
</organism>
<evidence type="ECO:0000259" key="1">
    <source>
        <dbReference type="Pfam" id="PF01397"/>
    </source>
</evidence>
<dbReference type="InterPro" id="IPR050148">
    <property type="entry name" value="Terpene_synthase-like"/>
</dbReference>
<dbReference type="SUPFAM" id="SSF48239">
    <property type="entry name" value="Terpenoid cyclases/Protein prenyltransferases"/>
    <property type="match status" value="2"/>
</dbReference>
<name>A0A8F6T5K4_9LAMI</name>
<dbReference type="GO" id="GO:0009507">
    <property type="term" value="C:chloroplast"/>
    <property type="evidence" value="ECO:0007669"/>
    <property type="project" value="TreeGrafter"/>
</dbReference>
<dbReference type="Pfam" id="PF01397">
    <property type="entry name" value="Terpene_synth"/>
    <property type="match status" value="1"/>
</dbReference>
<dbReference type="EC" id="3.1.7.10" evidence="2"/>
<dbReference type="AlphaFoldDB" id="A0A8F6T5K4"/>
<gene>
    <name evidence="2" type="primary">CPS2</name>
</gene>